<dbReference type="Proteomes" id="UP000003250">
    <property type="component" value="Unassembled WGS sequence"/>
</dbReference>
<evidence type="ECO:0000313" key="1">
    <source>
        <dbReference type="EMBL" id="EHK52630.1"/>
    </source>
</evidence>
<protein>
    <submittedName>
        <fullName evidence="1">Uncharacterized protein</fullName>
    </submittedName>
</protein>
<proteinExistence type="predicted"/>
<gene>
    <name evidence="1" type="ORF">MAXJ12_34249</name>
</gene>
<accession>H0I2Z2</accession>
<evidence type="ECO:0000313" key="2">
    <source>
        <dbReference type="Proteomes" id="UP000003250"/>
    </source>
</evidence>
<dbReference type="EMBL" id="AHAM01000310">
    <property type="protein sequence ID" value="EHK52630.1"/>
    <property type="molecule type" value="Genomic_DNA"/>
</dbReference>
<name>H0I2Z2_9HYPH</name>
<dbReference type="AlphaFoldDB" id="H0I2Z2"/>
<keyword evidence="2" id="KW-1185">Reference proteome</keyword>
<reference evidence="1 2" key="1">
    <citation type="journal article" date="2012" name="J. Bacteriol.">
        <title>Draft Genome Sequence of Mesorhizobium alhagi CCNWXJ12-2T, a Novel Salt-Resistant Species Isolated from the Desert of Northwestern China.</title>
        <authorList>
            <person name="Zhou M."/>
            <person name="Chen W."/>
            <person name="Chen H."/>
            <person name="Wei G."/>
        </authorList>
    </citation>
    <scope>NUCLEOTIDE SEQUENCE [LARGE SCALE GENOMIC DNA]</scope>
    <source>
        <strain evidence="1 2">CCNWXJ12-2</strain>
    </source>
</reference>
<organism evidence="1 2">
    <name type="scientific">Mesorhizobium alhagi CCNWXJ12-2</name>
    <dbReference type="NCBI Taxonomy" id="1107882"/>
    <lineage>
        <taxon>Bacteria</taxon>
        <taxon>Pseudomonadati</taxon>
        <taxon>Pseudomonadota</taxon>
        <taxon>Alphaproteobacteria</taxon>
        <taxon>Hyphomicrobiales</taxon>
        <taxon>Phyllobacteriaceae</taxon>
        <taxon>Allomesorhizobium</taxon>
    </lineage>
</organism>
<sequence>MRLAWFVGHPKAPLAKGHIARPPSIKTMTKAYALLVFPSAPRQATITAIFRSVLARPVPALVLPV</sequence>
<dbReference type="PATRIC" id="fig|1107882.3.peg.6610"/>